<proteinExistence type="predicted"/>
<organism evidence="7 8">
    <name type="scientific">Veillonella absiana</name>
    <dbReference type="NCBI Taxonomy" id="3079305"/>
    <lineage>
        <taxon>Bacteria</taxon>
        <taxon>Bacillati</taxon>
        <taxon>Bacillota</taxon>
        <taxon>Negativicutes</taxon>
        <taxon>Veillonellales</taxon>
        <taxon>Veillonellaceae</taxon>
        <taxon>Veillonella</taxon>
    </lineage>
</organism>
<evidence type="ECO:0000256" key="2">
    <source>
        <dbReference type="ARBA" id="ARBA00022475"/>
    </source>
</evidence>
<dbReference type="PANTHER" id="PTHR30482:SF10">
    <property type="entry name" value="HIGH-AFFINITY BRANCHED-CHAIN AMINO ACID TRANSPORT PROTEIN BRAE"/>
    <property type="match status" value="1"/>
</dbReference>
<dbReference type="InterPro" id="IPR043428">
    <property type="entry name" value="LivM-like"/>
</dbReference>
<evidence type="ECO:0000256" key="4">
    <source>
        <dbReference type="ARBA" id="ARBA00022989"/>
    </source>
</evidence>
<accession>A0ABU3Z8F1</accession>
<evidence type="ECO:0000256" key="5">
    <source>
        <dbReference type="ARBA" id="ARBA00023136"/>
    </source>
</evidence>
<keyword evidence="2" id="KW-1003">Cell membrane</keyword>
<evidence type="ECO:0000313" key="7">
    <source>
        <dbReference type="EMBL" id="MDV5088208.1"/>
    </source>
</evidence>
<evidence type="ECO:0000313" key="8">
    <source>
        <dbReference type="Proteomes" id="UP001272515"/>
    </source>
</evidence>
<keyword evidence="4 6" id="KW-1133">Transmembrane helix</keyword>
<sequence>MDLLNPYYLQIVMFFIINAIMGISIYFTLTTGQLSLGAAGFMSVGAYVAALITLKADLPIAVGILVGGFVAALVAFIIGFPTVRLRGLYLAIATLGFGEVVRVIFLNMEVTNGALGLSGIPAIAQEMTNYFYELDLDDVMGLDAMTWGNLVTIFILLAILALILAFCIRINNSRVGRAFTAIKADDHAAELMGINVVYYKMAAFVIGAFIAGIGGGLYAHITNFINPTDFSYHKVVQILLFPVFGGTNVVWGSVLGSFILTLLPEVLRFLADYRDIIYGALLVILMAVRPDGILTESMMDTINRKLGFKKSPYIPETQVLTERFETYKRKMAAQAEEKE</sequence>
<feature type="transmembrane region" description="Helical" evidence="6">
    <location>
        <begin position="6"/>
        <end position="27"/>
    </location>
</feature>
<gene>
    <name evidence="7" type="ORF">RVY80_05015</name>
</gene>
<dbReference type="Proteomes" id="UP001272515">
    <property type="component" value="Unassembled WGS sequence"/>
</dbReference>
<feature type="transmembrane region" description="Helical" evidence="6">
    <location>
        <begin position="60"/>
        <end position="80"/>
    </location>
</feature>
<keyword evidence="8" id="KW-1185">Reference proteome</keyword>
<dbReference type="CDD" id="cd06581">
    <property type="entry name" value="TM_PBP1_LivM_like"/>
    <property type="match status" value="1"/>
</dbReference>
<feature type="transmembrane region" description="Helical" evidence="6">
    <location>
        <begin position="239"/>
        <end position="263"/>
    </location>
</feature>
<dbReference type="RefSeq" id="WP_317329847.1">
    <property type="nucleotide sequence ID" value="NZ_JAWJZA010000004.1"/>
</dbReference>
<dbReference type="InterPro" id="IPR001851">
    <property type="entry name" value="ABC_transp_permease"/>
</dbReference>
<comment type="subcellular location">
    <subcellularLocation>
        <location evidence="1">Cell membrane</location>
        <topology evidence="1">Multi-pass membrane protein</topology>
    </subcellularLocation>
</comment>
<evidence type="ECO:0000256" key="1">
    <source>
        <dbReference type="ARBA" id="ARBA00004651"/>
    </source>
</evidence>
<feature type="transmembrane region" description="Helical" evidence="6">
    <location>
        <begin position="147"/>
        <end position="168"/>
    </location>
</feature>
<keyword evidence="3 6" id="KW-0812">Transmembrane</keyword>
<protein>
    <submittedName>
        <fullName evidence="7">Branched-chain amino acid ABC transporter permease</fullName>
    </submittedName>
</protein>
<feature type="transmembrane region" description="Helical" evidence="6">
    <location>
        <begin position="34"/>
        <end position="54"/>
    </location>
</feature>
<dbReference type="Pfam" id="PF02653">
    <property type="entry name" value="BPD_transp_2"/>
    <property type="match status" value="1"/>
</dbReference>
<feature type="transmembrane region" description="Helical" evidence="6">
    <location>
        <begin position="197"/>
        <end position="219"/>
    </location>
</feature>
<feature type="transmembrane region" description="Helical" evidence="6">
    <location>
        <begin position="87"/>
        <end position="105"/>
    </location>
</feature>
<reference evidence="7 8" key="1">
    <citation type="submission" date="2023-10" db="EMBL/GenBank/DDBJ databases">
        <title>Veillonella sp. nov., isolated from a pig farm feces dump.</title>
        <authorList>
            <person name="Chang Y.-H."/>
        </authorList>
    </citation>
    <scope>NUCLEOTIDE SEQUENCE [LARGE SCALE GENOMIC DNA]</scope>
    <source>
        <strain evidence="7 8">YH-vei2233</strain>
    </source>
</reference>
<name>A0ABU3Z8F1_9FIRM</name>
<dbReference type="EMBL" id="JAWJZB010000005">
    <property type="protein sequence ID" value="MDV5088208.1"/>
    <property type="molecule type" value="Genomic_DNA"/>
</dbReference>
<keyword evidence="5 6" id="KW-0472">Membrane</keyword>
<dbReference type="PANTHER" id="PTHR30482">
    <property type="entry name" value="HIGH-AFFINITY BRANCHED-CHAIN AMINO ACID TRANSPORT SYSTEM PERMEASE"/>
    <property type="match status" value="1"/>
</dbReference>
<evidence type="ECO:0000256" key="6">
    <source>
        <dbReference type="SAM" id="Phobius"/>
    </source>
</evidence>
<comment type="caution">
    <text evidence="7">The sequence shown here is derived from an EMBL/GenBank/DDBJ whole genome shotgun (WGS) entry which is preliminary data.</text>
</comment>
<evidence type="ECO:0000256" key="3">
    <source>
        <dbReference type="ARBA" id="ARBA00022692"/>
    </source>
</evidence>